<keyword evidence="2" id="KW-1185">Reference proteome</keyword>
<protein>
    <submittedName>
        <fullName evidence="1">Uncharacterized protein</fullName>
    </submittedName>
</protein>
<accession>A0A9X0R811</accession>
<dbReference type="RefSeq" id="WP_187026121.1">
    <property type="nucleotide sequence ID" value="NZ_JACRUP010000005.1"/>
</dbReference>
<evidence type="ECO:0000313" key="1">
    <source>
        <dbReference type="EMBL" id="MBC5851317.1"/>
    </source>
</evidence>
<organism evidence="1 2">
    <name type="scientific">Vibrio metschnikovii</name>
    <dbReference type="NCBI Taxonomy" id="28172"/>
    <lineage>
        <taxon>Bacteria</taxon>
        <taxon>Pseudomonadati</taxon>
        <taxon>Pseudomonadota</taxon>
        <taxon>Gammaproteobacteria</taxon>
        <taxon>Vibrionales</taxon>
        <taxon>Vibrionaceae</taxon>
        <taxon>Vibrio</taxon>
    </lineage>
</organism>
<comment type="caution">
    <text evidence="1">The sequence shown here is derived from an EMBL/GenBank/DDBJ whole genome shotgun (WGS) entry which is preliminary data.</text>
</comment>
<reference evidence="1" key="1">
    <citation type="submission" date="2020-08" db="EMBL/GenBank/DDBJ databases">
        <title>Genome Sequencing and Pan-Genome Analysis of Migratory bird Vibrio Strains, Inner Mongolia.</title>
        <authorList>
            <person name="Zheng L."/>
        </authorList>
    </citation>
    <scope>NUCLEOTIDE SEQUENCE</scope>
    <source>
        <strain evidence="1">M13F</strain>
    </source>
</reference>
<evidence type="ECO:0000313" key="2">
    <source>
        <dbReference type="Proteomes" id="UP000615796"/>
    </source>
</evidence>
<proteinExistence type="predicted"/>
<gene>
    <name evidence="1" type="ORF">H8Q88_10270</name>
</gene>
<dbReference type="Proteomes" id="UP000615796">
    <property type="component" value="Unassembled WGS sequence"/>
</dbReference>
<sequence>MALVNEQSISAKELIDGLLGVLKPTNREDVVHEIYRDRGVPEHMASESVGLFIGLLDQVDEDQYIVIRERINDVFQVGEYQEFDSYVEEETEFGDLCETFDIIFKKQFPTIPREADMISYDFRLQWRNALLEELDEMVAR</sequence>
<name>A0A9X0R811_VIBME</name>
<dbReference type="AlphaFoldDB" id="A0A9X0R811"/>
<dbReference type="EMBL" id="JACRUP010000005">
    <property type="protein sequence ID" value="MBC5851317.1"/>
    <property type="molecule type" value="Genomic_DNA"/>
</dbReference>